<evidence type="ECO:0000259" key="11">
    <source>
        <dbReference type="SMART" id="SM00986"/>
    </source>
</evidence>
<dbReference type="EMBL" id="BTFZ01000012">
    <property type="protein sequence ID" value="GMM37457.1"/>
    <property type="molecule type" value="Genomic_DNA"/>
</dbReference>
<evidence type="ECO:0000256" key="9">
    <source>
        <dbReference type="RuleBase" id="RU003780"/>
    </source>
</evidence>
<dbReference type="GO" id="GO:0004844">
    <property type="term" value="F:uracil DNA N-glycosylase activity"/>
    <property type="evidence" value="ECO:0007669"/>
    <property type="project" value="UniProtKB-UniRule"/>
</dbReference>
<dbReference type="InterPro" id="IPR005122">
    <property type="entry name" value="Uracil-DNA_glycosylase-like"/>
</dbReference>
<dbReference type="FunFam" id="3.40.470.10:FF:000007">
    <property type="entry name" value="Uracil-DNA glycosylase"/>
    <property type="match status" value="1"/>
</dbReference>
<evidence type="ECO:0000256" key="2">
    <source>
        <dbReference type="ARBA" id="ARBA00022763"/>
    </source>
</evidence>
<name>A0AAV5QSA2_9ASCO</name>
<keyword evidence="13" id="KW-1185">Reference proteome</keyword>
<feature type="active site" description="Proton acceptor" evidence="7 8">
    <location>
        <position position="141"/>
    </location>
</feature>
<comment type="subcellular location">
    <subcellularLocation>
        <location evidence="7">Mitochondrion</location>
    </subcellularLocation>
    <subcellularLocation>
        <location evidence="7">Nucleus</location>
    </subcellularLocation>
</comment>
<comment type="function">
    <text evidence="7 9">Excises uracil residues from the DNA which can arise as a result of misincorporation of dUMP residues by DNA polymerase or due to deamination of cytosine.</text>
</comment>
<dbReference type="GO" id="GO:0097510">
    <property type="term" value="P:base-excision repair, AP site formation via deaminated base removal"/>
    <property type="evidence" value="ECO:0007669"/>
    <property type="project" value="TreeGrafter"/>
</dbReference>
<dbReference type="SUPFAM" id="SSF52141">
    <property type="entry name" value="Uracil-DNA glycosylase-like"/>
    <property type="match status" value="1"/>
</dbReference>
<evidence type="ECO:0000256" key="4">
    <source>
        <dbReference type="ARBA" id="ARBA00023128"/>
    </source>
</evidence>
<dbReference type="NCBIfam" id="NF003589">
    <property type="entry name" value="PRK05254.1-2"/>
    <property type="match status" value="1"/>
</dbReference>
<keyword evidence="3 7" id="KW-0378">Hydrolase</keyword>
<comment type="catalytic activity">
    <reaction evidence="7 9">
        <text>Hydrolyzes single-stranded DNA or mismatched double-stranded DNA and polynucleotides, releasing free uracil.</text>
        <dbReference type="EC" id="3.2.2.27"/>
    </reaction>
</comment>
<dbReference type="Proteomes" id="UP001360560">
    <property type="component" value="Unassembled WGS sequence"/>
</dbReference>
<dbReference type="GO" id="GO:0005634">
    <property type="term" value="C:nucleus"/>
    <property type="evidence" value="ECO:0007669"/>
    <property type="project" value="UniProtKB-SubCell"/>
</dbReference>
<evidence type="ECO:0000256" key="6">
    <source>
        <dbReference type="ARBA" id="ARBA00023242"/>
    </source>
</evidence>
<dbReference type="NCBIfam" id="NF003592">
    <property type="entry name" value="PRK05254.1-5"/>
    <property type="match status" value="1"/>
</dbReference>
<dbReference type="PANTHER" id="PTHR11264">
    <property type="entry name" value="URACIL-DNA GLYCOSYLASE"/>
    <property type="match status" value="1"/>
</dbReference>
<comment type="similarity">
    <text evidence="1 7 9">Belongs to the uracil-DNA glycosylase (UDG) superfamily. UNG family.</text>
</comment>
<dbReference type="CDD" id="cd10027">
    <property type="entry name" value="UDG-F1-like"/>
    <property type="match status" value="1"/>
</dbReference>
<dbReference type="InterPro" id="IPR036895">
    <property type="entry name" value="Uracil-DNA_glycosylase-like_sf"/>
</dbReference>
<accession>A0AAV5QSA2</accession>
<dbReference type="NCBIfam" id="TIGR00628">
    <property type="entry name" value="ung"/>
    <property type="match status" value="1"/>
</dbReference>
<dbReference type="PANTHER" id="PTHR11264:SF0">
    <property type="entry name" value="URACIL-DNA GLYCOSYLASE"/>
    <property type="match status" value="1"/>
</dbReference>
<evidence type="ECO:0000313" key="12">
    <source>
        <dbReference type="EMBL" id="GMM37457.1"/>
    </source>
</evidence>
<dbReference type="PROSITE" id="PS00130">
    <property type="entry name" value="U_DNA_GLYCOSYLASE"/>
    <property type="match status" value="1"/>
</dbReference>
<feature type="compositionally biased region" description="Polar residues" evidence="10">
    <location>
        <begin position="46"/>
        <end position="55"/>
    </location>
</feature>
<dbReference type="Pfam" id="PF03167">
    <property type="entry name" value="UDG"/>
    <property type="match status" value="1"/>
</dbReference>
<evidence type="ECO:0000256" key="10">
    <source>
        <dbReference type="SAM" id="MobiDB-lite"/>
    </source>
</evidence>
<keyword evidence="5 7" id="KW-0234">DNA repair</keyword>
<dbReference type="AlphaFoldDB" id="A0AAV5QSA2"/>
<dbReference type="EC" id="3.2.2.27" evidence="7 9"/>
<keyword evidence="2 7" id="KW-0227">DNA damage</keyword>
<evidence type="ECO:0000256" key="5">
    <source>
        <dbReference type="ARBA" id="ARBA00023204"/>
    </source>
</evidence>
<keyword evidence="6 7" id="KW-0539">Nucleus</keyword>
<protein>
    <recommendedName>
        <fullName evidence="7 9">Uracil-DNA glycosylase</fullName>
        <shortName evidence="7">UDG</shortName>
        <ecNumber evidence="7 9">3.2.2.27</ecNumber>
    </recommendedName>
</protein>
<dbReference type="HAMAP" id="MF_00148">
    <property type="entry name" value="UDG"/>
    <property type="match status" value="1"/>
</dbReference>
<dbReference type="InterPro" id="IPR002043">
    <property type="entry name" value="UDG_fam1"/>
</dbReference>
<dbReference type="SMART" id="SM00986">
    <property type="entry name" value="UDG"/>
    <property type="match status" value="1"/>
</dbReference>
<evidence type="ECO:0000256" key="3">
    <source>
        <dbReference type="ARBA" id="ARBA00022801"/>
    </source>
</evidence>
<gene>
    <name evidence="7" type="primary">UNG1</name>
    <name evidence="12" type="ORF">DASC09_047820</name>
</gene>
<evidence type="ECO:0000313" key="13">
    <source>
        <dbReference type="Proteomes" id="UP001360560"/>
    </source>
</evidence>
<evidence type="ECO:0000256" key="1">
    <source>
        <dbReference type="ARBA" id="ARBA00008184"/>
    </source>
</evidence>
<dbReference type="SMART" id="SM00987">
    <property type="entry name" value="UreE_C"/>
    <property type="match status" value="1"/>
</dbReference>
<keyword evidence="4 7" id="KW-0496">Mitochondrion</keyword>
<evidence type="ECO:0000256" key="8">
    <source>
        <dbReference type="PROSITE-ProRule" id="PRU10072"/>
    </source>
</evidence>
<proteinExistence type="inferred from homology"/>
<dbReference type="NCBIfam" id="NF003588">
    <property type="entry name" value="PRK05254.1-1"/>
    <property type="match status" value="1"/>
</dbReference>
<dbReference type="GO" id="GO:0005739">
    <property type="term" value="C:mitochondrion"/>
    <property type="evidence" value="ECO:0007669"/>
    <property type="project" value="UniProtKB-SubCell"/>
</dbReference>
<feature type="region of interest" description="Disordered" evidence="10">
    <location>
        <begin position="31"/>
        <end position="55"/>
    </location>
</feature>
<reference evidence="12 13" key="1">
    <citation type="journal article" date="2023" name="Elife">
        <title>Identification of key yeast species and microbe-microbe interactions impacting larval growth of Drosophila in the wild.</title>
        <authorList>
            <person name="Mure A."/>
            <person name="Sugiura Y."/>
            <person name="Maeda R."/>
            <person name="Honda K."/>
            <person name="Sakurai N."/>
            <person name="Takahashi Y."/>
            <person name="Watada M."/>
            <person name="Katoh T."/>
            <person name="Gotoh A."/>
            <person name="Gotoh Y."/>
            <person name="Taniguchi I."/>
            <person name="Nakamura K."/>
            <person name="Hayashi T."/>
            <person name="Katayama T."/>
            <person name="Uemura T."/>
            <person name="Hattori Y."/>
        </authorList>
    </citation>
    <scope>NUCLEOTIDE SEQUENCE [LARGE SCALE GENOMIC DNA]</scope>
    <source>
        <strain evidence="12 13">SC-9</strain>
    </source>
</reference>
<dbReference type="InterPro" id="IPR018085">
    <property type="entry name" value="Ura-DNA_Glyclase_AS"/>
</dbReference>
<feature type="domain" description="Uracil-DNA glycosylase-like" evidence="11">
    <location>
        <begin position="125"/>
        <end position="301"/>
    </location>
</feature>
<organism evidence="12 13">
    <name type="scientific">Saccharomycopsis crataegensis</name>
    <dbReference type="NCBI Taxonomy" id="43959"/>
    <lineage>
        <taxon>Eukaryota</taxon>
        <taxon>Fungi</taxon>
        <taxon>Dikarya</taxon>
        <taxon>Ascomycota</taxon>
        <taxon>Saccharomycotina</taxon>
        <taxon>Saccharomycetes</taxon>
        <taxon>Saccharomycopsidaceae</taxon>
        <taxon>Saccharomycopsis</taxon>
    </lineage>
</organism>
<sequence>MSKVLKPAKKVRQTTIDRLFKKKIECNTIQQSNKENVPSSKKVEQEQPTNNDTTFNNTQWLESLPSESQELLSVESQNISPEWLSLVYEELTKPYFTQLKQFLQQQQQAKKTVFPAPENIYSFTKYCPDPAKVKVLILGQDPYHNFNQAHGLAFSVLCNKLPPSLTNIYKGIKIDYPKFVVPKKNGNLSQWAQQGVLLLNTCLTVEAHKANSHNKKGWETFTSTLIRNLIDYKNNTLDQEIVVLAWGAFAINMMKKTINMDSVNKKNKKNNLVLTSVHPSPLSASRGFFEGHHFKKCNDWILEKYGEKEVIDWCSIKD</sequence>
<dbReference type="Gene3D" id="3.40.470.10">
    <property type="entry name" value="Uracil-DNA glycosylase-like domain"/>
    <property type="match status" value="1"/>
</dbReference>
<comment type="caution">
    <text evidence="12">The sequence shown here is derived from an EMBL/GenBank/DDBJ whole genome shotgun (WGS) entry which is preliminary data.</text>
</comment>
<evidence type="ECO:0000256" key="7">
    <source>
        <dbReference type="HAMAP-Rule" id="MF_03166"/>
    </source>
</evidence>